<dbReference type="PANTHER" id="PTHR43851">
    <property type="match status" value="1"/>
</dbReference>
<dbReference type="InterPro" id="IPR051409">
    <property type="entry name" value="Atypical_kinase_ADCK"/>
</dbReference>
<feature type="compositionally biased region" description="Low complexity" evidence="5">
    <location>
        <begin position="228"/>
        <end position="238"/>
    </location>
</feature>
<evidence type="ECO:0000256" key="3">
    <source>
        <dbReference type="ARBA" id="ARBA00022741"/>
    </source>
</evidence>
<accession>A0AAD9Z2K0</accession>
<proteinExistence type="inferred from homology"/>
<evidence type="ECO:0000313" key="8">
    <source>
        <dbReference type="Proteomes" id="UP001276659"/>
    </source>
</evidence>
<dbReference type="EMBL" id="JASNWA010000009">
    <property type="protein sequence ID" value="KAK3169383.1"/>
    <property type="molecule type" value="Genomic_DNA"/>
</dbReference>
<protein>
    <recommendedName>
        <fullName evidence="6">ABC1 atypical kinase-like domain-containing protein</fullName>
    </recommendedName>
</protein>
<dbReference type="GO" id="GO:0005524">
    <property type="term" value="F:ATP binding"/>
    <property type="evidence" value="ECO:0007669"/>
    <property type="project" value="UniProtKB-KW"/>
</dbReference>
<keyword evidence="8" id="KW-1185">Reference proteome</keyword>
<dbReference type="InterPro" id="IPR011009">
    <property type="entry name" value="Kinase-like_dom_sf"/>
</dbReference>
<keyword evidence="2" id="KW-0808">Transferase</keyword>
<dbReference type="AlphaFoldDB" id="A0AAD9Z2K0"/>
<dbReference type="InterPro" id="IPR034646">
    <property type="entry name" value="ADCK3_dom"/>
</dbReference>
<feature type="region of interest" description="Disordered" evidence="5">
    <location>
        <begin position="409"/>
        <end position="439"/>
    </location>
</feature>
<feature type="region of interest" description="Disordered" evidence="5">
    <location>
        <begin position="339"/>
        <end position="379"/>
    </location>
</feature>
<dbReference type="SUPFAM" id="SSF56112">
    <property type="entry name" value="Protein kinase-like (PK-like)"/>
    <property type="match status" value="1"/>
</dbReference>
<feature type="compositionally biased region" description="Basic and acidic residues" evidence="5">
    <location>
        <begin position="101"/>
        <end position="121"/>
    </location>
</feature>
<dbReference type="InterPro" id="IPR004147">
    <property type="entry name" value="ABC1_dom"/>
</dbReference>
<dbReference type="Proteomes" id="UP001276659">
    <property type="component" value="Unassembled WGS sequence"/>
</dbReference>
<evidence type="ECO:0000313" key="7">
    <source>
        <dbReference type="EMBL" id="KAK3169383.1"/>
    </source>
</evidence>
<evidence type="ECO:0000256" key="4">
    <source>
        <dbReference type="ARBA" id="ARBA00022840"/>
    </source>
</evidence>
<keyword evidence="3" id="KW-0547">Nucleotide-binding</keyword>
<dbReference type="CDD" id="cd13970">
    <property type="entry name" value="ABC1_ADCK3"/>
    <property type="match status" value="1"/>
</dbReference>
<keyword evidence="4" id="KW-0067">ATP-binding</keyword>
<dbReference type="GO" id="GO:0006744">
    <property type="term" value="P:ubiquinone biosynthetic process"/>
    <property type="evidence" value="ECO:0007669"/>
    <property type="project" value="TreeGrafter"/>
</dbReference>
<feature type="compositionally biased region" description="Basic and acidic residues" evidence="5">
    <location>
        <begin position="212"/>
        <end position="221"/>
    </location>
</feature>
<evidence type="ECO:0000259" key="6">
    <source>
        <dbReference type="Pfam" id="PF03109"/>
    </source>
</evidence>
<dbReference type="Pfam" id="PF03109">
    <property type="entry name" value="ABC1"/>
    <property type="match status" value="1"/>
</dbReference>
<feature type="region of interest" description="Disordered" evidence="5">
    <location>
        <begin position="64"/>
        <end position="291"/>
    </location>
</feature>
<name>A0AAD9Z2K0_9LECA</name>
<dbReference type="PANTHER" id="PTHR43851:SF3">
    <property type="entry name" value="COENZYME Q8"/>
    <property type="match status" value="1"/>
</dbReference>
<feature type="compositionally biased region" description="Basic and acidic residues" evidence="5">
    <location>
        <begin position="172"/>
        <end position="192"/>
    </location>
</feature>
<feature type="domain" description="ABC1 atypical kinase-like" evidence="6">
    <location>
        <begin position="528"/>
        <end position="770"/>
    </location>
</feature>
<sequence>MNGRRILDAAAIFKASRGVASKHVALRKHQLDAYSKTSSLAKAVKSQTDRVTLTVKAASALAETLNGPGPAYSTQASSPNIPPKHESMPSQNSIEGANSAGEEKQGLAQDHFYERSEDNATKEPPPNSELGVKQEKAKGYPLPDGSIPLVGTTINVPKRDKESYSQLPQTEPVKEPLKDQKGKADEDLHPAESGRTGIPEPAGSTKPSSADQAKKLQRQAEKQIPSQAAEPPSAAASEPEPEEPGLKVAQVQDVFYTPSPSSGKVLSALPRVKVPKNTEDTQESDEHVPDAEIDQDVFYSSAWKDQEQAVPEAQAVPQQEQLSEEAYSEIFHSPRVAKMMSGQAKKNIPSKGLDLPGAKETPVNETKSPEEKDQVSYSMRTLEQDGLQASSTKKDGDEDVHKLAADMAKDAESMSPDTPEPSKDLETGPTKAPYEMHESRVPSSRFGRLWQYGGLAASMTFGAVGESFRRATGGGGEPGGSLMLNAGNMERLVAKLSRMRGAALKLGQMMSFQDSKMLPGPINEVLQRVQDSADYMPASQRNKVLASNLGSDWRELFSSFDEKPIAAASIGQVHSATLKSSGQRVAVKVQYPGVASSIDSDLSNLSILLTASRLLPKGLYLDKTIANARTELAWECDYIREAEMGARFRELLSDETDIFHVPAIIKEASGREVLTADFCDGIGVTKVQTFNQEQRDWIGTHILRLCLREITEFKFMQTDPNWTNFLYNASTNKLELLDFGASRDFPDKFIKPYIHTLLAASRSDRATVRDLSIQLGYLTGHESQTMLNAHVSSVLTLAEPFMDTAPEVYDFRDQTITDRVRGFIPVMVRERLVPPPEETYSLHRKLSGAFLLCARLGSRVGCKEMFKNAMRKAGVI</sequence>
<organism evidence="7 8">
    <name type="scientific">Lepraria neglecta</name>
    <dbReference type="NCBI Taxonomy" id="209136"/>
    <lineage>
        <taxon>Eukaryota</taxon>
        <taxon>Fungi</taxon>
        <taxon>Dikarya</taxon>
        <taxon>Ascomycota</taxon>
        <taxon>Pezizomycotina</taxon>
        <taxon>Lecanoromycetes</taxon>
        <taxon>OSLEUM clade</taxon>
        <taxon>Lecanoromycetidae</taxon>
        <taxon>Lecanorales</taxon>
        <taxon>Lecanorineae</taxon>
        <taxon>Stereocaulaceae</taxon>
        <taxon>Lepraria</taxon>
    </lineage>
</organism>
<comment type="caution">
    <text evidence="7">The sequence shown here is derived from an EMBL/GenBank/DDBJ whole genome shotgun (WGS) entry which is preliminary data.</text>
</comment>
<dbReference type="GO" id="GO:0016740">
    <property type="term" value="F:transferase activity"/>
    <property type="evidence" value="ECO:0007669"/>
    <property type="project" value="UniProtKB-KW"/>
</dbReference>
<gene>
    <name evidence="7" type="ORF">OEA41_008766</name>
</gene>
<feature type="compositionally biased region" description="Basic and acidic residues" evidence="5">
    <location>
        <begin position="276"/>
        <end position="290"/>
    </location>
</feature>
<comment type="similarity">
    <text evidence="1">Belongs to the protein kinase superfamily. ADCK protein kinase family.</text>
</comment>
<evidence type="ECO:0000256" key="2">
    <source>
        <dbReference type="ARBA" id="ARBA00022679"/>
    </source>
</evidence>
<reference evidence="7" key="1">
    <citation type="submission" date="2022-11" db="EMBL/GenBank/DDBJ databases">
        <title>Chromosomal genome sequence assembly and mating type (MAT) locus characterization of the leprose asexual lichenized fungus Lepraria neglecta (Nyl.) Erichsen.</title>
        <authorList>
            <person name="Allen J.L."/>
            <person name="Pfeffer B."/>
        </authorList>
    </citation>
    <scope>NUCLEOTIDE SEQUENCE</scope>
    <source>
        <strain evidence="7">Allen 5258</strain>
    </source>
</reference>
<evidence type="ECO:0000256" key="5">
    <source>
        <dbReference type="SAM" id="MobiDB-lite"/>
    </source>
</evidence>
<evidence type="ECO:0000256" key="1">
    <source>
        <dbReference type="ARBA" id="ARBA00009670"/>
    </source>
</evidence>